<dbReference type="InterPro" id="IPR013783">
    <property type="entry name" value="Ig-like_fold"/>
</dbReference>
<evidence type="ECO:0000313" key="2">
    <source>
        <dbReference type="EMBL" id="TQM65160.1"/>
    </source>
</evidence>
<dbReference type="Proteomes" id="UP000316747">
    <property type="component" value="Unassembled WGS sequence"/>
</dbReference>
<organism evidence="2 3">
    <name type="scientific">Humibacillus xanthopallidus</name>
    <dbReference type="NCBI Taxonomy" id="412689"/>
    <lineage>
        <taxon>Bacteria</taxon>
        <taxon>Bacillati</taxon>
        <taxon>Actinomycetota</taxon>
        <taxon>Actinomycetes</taxon>
        <taxon>Micrococcales</taxon>
        <taxon>Intrasporangiaceae</taxon>
        <taxon>Humibacillus</taxon>
    </lineage>
</organism>
<comment type="caution">
    <text evidence="2">The sequence shown here is derived from an EMBL/GenBank/DDBJ whole genome shotgun (WGS) entry which is preliminary data.</text>
</comment>
<dbReference type="Gene3D" id="2.60.40.10">
    <property type="entry name" value="Immunoglobulins"/>
    <property type="match status" value="2"/>
</dbReference>
<dbReference type="SUPFAM" id="SSF75011">
    <property type="entry name" value="3-carboxy-cis,cis-mucoante lactonizing enzyme"/>
    <property type="match status" value="1"/>
</dbReference>
<feature type="signal peptide" evidence="1">
    <location>
        <begin position="1"/>
        <end position="27"/>
    </location>
</feature>
<accession>A0A543I3V6</accession>
<keyword evidence="3" id="KW-1185">Reference proteome</keyword>
<dbReference type="EMBL" id="VFPM01000001">
    <property type="protein sequence ID" value="TQM65160.1"/>
    <property type="molecule type" value="Genomic_DNA"/>
</dbReference>
<evidence type="ECO:0000313" key="3">
    <source>
        <dbReference type="Proteomes" id="UP000316747"/>
    </source>
</evidence>
<dbReference type="Pfam" id="PF17963">
    <property type="entry name" value="Big_9"/>
    <property type="match status" value="1"/>
</dbReference>
<dbReference type="InterPro" id="IPR015943">
    <property type="entry name" value="WD40/YVTN_repeat-like_dom_sf"/>
</dbReference>
<keyword evidence="1" id="KW-0732">Signal</keyword>
<name>A0A543I3V6_9MICO</name>
<evidence type="ECO:0000256" key="1">
    <source>
        <dbReference type="SAM" id="SignalP"/>
    </source>
</evidence>
<dbReference type="Gene3D" id="2.130.10.10">
    <property type="entry name" value="YVTN repeat-like/Quinoprotein amine dehydrogenase"/>
    <property type="match status" value="1"/>
</dbReference>
<dbReference type="InterPro" id="IPR035986">
    <property type="entry name" value="PKD_dom_sf"/>
</dbReference>
<reference evidence="2 3" key="1">
    <citation type="submission" date="2019-06" db="EMBL/GenBank/DDBJ databases">
        <title>Genome sequencing of plant associated microbes to promote plant fitness in Sorghum bicolor and Oryza sativa.</title>
        <authorList>
            <person name="Coleman-Derr D."/>
        </authorList>
    </citation>
    <scope>NUCLEOTIDE SEQUENCE [LARGE SCALE GENOMIC DNA]</scope>
    <source>
        <strain evidence="2 3">KV-663</strain>
    </source>
</reference>
<protein>
    <recommendedName>
        <fullName evidence="4">PKD domain-containing protein</fullName>
    </recommendedName>
</protein>
<dbReference type="AlphaFoldDB" id="A0A543I3V6"/>
<sequence length="627" mass="63993">MKRRVIGLVASPALIAGLIALSPPAGAVTTFQNGDVLAGTRTGTVRWLGPDGTSKGTLNAGTSSEMTGGTFDSGGNFYSTTFGARKVAKFDSSGTFLNFFGPTDFGGNVESTLFNSAGEAFVGRVDSGALLKLDAAGVVKNTWSPAVEDRGVDWIDLMADQCTMRYTSEGNTVKQFNVCTGTQMADFSTGLPGLHAYAIRNLGDGGALVADTDRVVRLDSAGAIVQTYLPGHQLLFALNLDPDRTSFWTAEYVTGEIHRVDITSGAVLTTIPTGSGVSGLTIKGEPLQANLPPTVKADSATVQVNEGSAASNTGTYDDPESQAVTLTASIGSVVDNGDGTWSWSYTPADGPADSQTVTITAVDPIGQSATATFALTVLNVAPTVSITSPAAGTLYPLGSPVPLTVSFTDPGTADTHTCSVNWDGTGTSAAPVVTESAGSGTCTQSMVYGGAGVYTITATITDKDGGVGTDSVMVVVYDATAGFVTGGGWITSAAGSYVTQPSLTGKATFGFVSKYQKGATVPTGETEFQFGLAGFNFHSDAYQWLVVAGAKAQYKGTGSVNNETGFGFLLTATDGQLAGGGGSDKFRIKIWNLASGAVVYDNVLGAGDDLDSAAPQTVGGGSIVIHK</sequence>
<evidence type="ECO:0008006" key="4">
    <source>
        <dbReference type="Google" id="ProtNLM"/>
    </source>
</evidence>
<proteinExistence type="predicted"/>
<dbReference type="OrthoDB" id="9802683at2"/>
<gene>
    <name evidence="2" type="ORF">FBY41_1546</name>
</gene>
<dbReference type="CDD" id="cd00146">
    <property type="entry name" value="PKD"/>
    <property type="match status" value="1"/>
</dbReference>
<dbReference type="GO" id="GO:0005975">
    <property type="term" value="P:carbohydrate metabolic process"/>
    <property type="evidence" value="ECO:0007669"/>
    <property type="project" value="UniProtKB-ARBA"/>
</dbReference>
<feature type="chain" id="PRO_5021972323" description="PKD domain-containing protein" evidence="1">
    <location>
        <begin position="28"/>
        <end position="627"/>
    </location>
</feature>
<dbReference type="SUPFAM" id="SSF49299">
    <property type="entry name" value="PKD domain"/>
    <property type="match status" value="1"/>
</dbReference>
<dbReference type="RefSeq" id="WP_141842843.1">
    <property type="nucleotide sequence ID" value="NZ_VFPM01000001.1"/>
</dbReference>